<gene>
    <name evidence="2" type="ORF">Atai01_82640</name>
</gene>
<protein>
    <submittedName>
        <fullName evidence="2">Uncharacterized protein</fullName>
    </submittedName>
</protein>
<keyword evidence="1" id="KW-0472">Membrane</keyword>
<keyword evidence="1" id="KW-0812">Transmembrane</keyword>
<name>A0A9W6VKF7_9PSEU</name>
<keyword evidence="1" id="KW-1133">Transmembrane helix</keyword>
<comment type="caution">
    <text evidence="2">The sequence shown here is derived from an EMBL/GenBank/DDBJ whole genome shotgun (WGS) entry which is preliminary data.</text>
</comment>
<evidence type="ECO:0000313" key="2">
    <source>
        <dbReference type="EMBL" id="GLY71645.1"/>
    </source>
</evidence>
<accession>A0A9W6VKF7</accession>
<sequence>MFPFQAPVFPFQAPVFPFQEVVFLVQEAVSLVEDTGLSYSRGGGLVLVACLATLVGWSGAVRCVFPSRNSST</sequence>
<evidence type="ECO:0000256" key="1">
    <source>
        <dbReference type="SAM" id="Phobius"/>
    </source>
</evidence>
<dbReference type="Proteomes" id="UP001165136">
    <property type="component" value="Unassembled WGS sequence"/>
</dbReference>
<evidence type="ECO:0000313" key="3">
    <source>
        <dbReference type="Proteomes" id="UP001165136"/>
    </source>
</evidence>
<proteinExistence type="predicted"/>
<organism evidence="2 3">
    <name type="scientific">Amycolatopsis taiwanensis</name>
    <dbReference type="NCBI Taxonomy" id="342230"/>
    <lineage>
        <taxon>Bacteria</taxon>
        <taxon>Bacillati</taxon>
        <taxon>Actinomycetota</taxon>
        <taxon>Actinomycetes</taxon>
        <taxon>Pseudonocardiales</taxon>
        <taxon>Pseudonocardiaceae</taxon>
        <taxon>Amycolatopsis</taxon>
    </lineage>
</organism>
<dbReference type="EMBL" id="BSTI01000043">
    <property type="protein sequence ID" value="GLY71645.1"/>
    <property type="molecule type" value="Genomic_DNA"/>
</dbReference>
<keyword evidence="3" id="KW-1185">Reference proteome</keyword>
<dbReference type="AlphaFoldDB" id="A0A9W6VKF7"/>
<feature type="transmembrane region" description="Helical" evidence="1">
    <location>
        <begin position="44"/>
        <end position="65"/>
    </location>
</feature>
<reference evidence="2" key="1">
    <citation type="submission" date="2023-03" db="EMBL/GenBank/DDBJ databases">
        <title>Amycolatopsis taiwanensis NBRC 103393.</title>
        <authorList>
            <person name="Ichikawa N."/>
            <person name="Sato H."/>
            <person name="Tonouchi N."/>
        </authorList>
    </citation>
    <scope>NUCLEOTIDE SEQUENCE</scope>
    <source>
        <strain evidence="2">NBRC 103393</strain>
    </source>
</reference>